<dbReference type="SUPFAM" id="SSF117991">
    <property type="entry name" value="YbeD/HP0495-like"/>
    <property type="match status" value="1"/>
</dbReference>
<proteinExistence type="predicted"/>
<dbReference type="STRING" id="679897.HMU13090"/>
<dbReference type="KEGG" id="hms:HMU13090"/>
<dbReference type="HOGENOM" id="CLU_161438_3_0_7"/>
<dbReference type="Gene3D" id="3.30.70.260">
    <property type="match status" value="1"/>
</dbReference>
<protein>
    <recommendedName>
        <fullName evidence="3">DUF493 domain-containing protein</fullName>
    </recommendedName>
</protein>
<evidence type="ECO:0000313" key="2">
    <source>
        <dbReference type="Proteomes" id="UP000001522"/>
    </source>
</evidence>
<keyword evidence="2" id="KW-1185">Reference proteome</keyword>
<dbReference type="RefSeq" id="WP_013023630.1">
    <property type="nucleotide sequence ID" value="NC_013949.1"/>
</dbReference>
<evidence type="ECO:0008006" key="3">
    <source>
        <dbReference type="Google" id="ProtNLM"/>
    </source>
</evidence>
<dbReference type="EMBL" id="FN555004">
    <property type="protein sequence ID" value="CBG40563.1"/>
    <property type="molecule type" value="Genomic_DNA"/>
</dbReference>
<name>D3UJ88_HELM1</name>
<dbReference type="Proteomes" id="UP000001522">
    <property type="component" value="Chromosome"/>
</dbReference>
<evidence type="ECO:0000313" key="1">
    <source>
        <dbReference type="EMBL" id="CBG40563.1"/>
    </source>
</evidence>
<accession>D3UJ88</accession>
<dbReference type="InterPro" id="IPR027471">
    <property type="entry name" value="YbeD-like_sf"/>
</dbReference>
<reference evidence="1 2" key="1">
    <citation type="journal article" date="2010" name="BMC Genomics">
        <title>Comparative genomics and proteomics of Helicobacter mustelae, an ulcerogenic and carcinogenic gastric pathogen.</title>
        <authorList>
            <person name="O'Toole P.W."/>
            <person name="Snelling W.J."/>
            <person name="Canchaya C."/>
            <person name="Forde B.M."/>
            <person name="Hardie K.R."/>
            <person name="Josenhans C."/>
            <person name="Graham R.L.J."/>
            <person name="McMullan G."/>
            <person name="Parkhill J."/>
            <person name="Belda E."/>
            <person name="Bentley S.D."/>
        </authorList>
    </citation>
    <scope>NUCLEOTIDE SEQUENCE [LARGE SCALE GENOMIC DNA]</scope>
    <source>
        <strain evidence="2">ATCC 43772 / LMG 18044 / NCTC 12198 / 12198</strain>
    </source>
</reference>
<dbReference type="AlphaFoldDB" id="D3UJ88"/>
<dbReference type="Pfam" id="PF04359">
    <property type="entry name" value="DUF493"/>
    <property type="match status" value="1"/>
</dbReference>
<sequence>MGRTQDRPRIDYPCKWEYRIIATQEQAVVMAVFEIIEGEYQLEIANHSANGRFVSLHLIVEVASEKIRDEIFQKLTKIPQVKMVI</sequence>
<dbReference type="eggNOG" id="COG2921">
    <property type="taxonomic scope" value="Bacteria"/>
</dbReference>
<organism evidence="1 2">
    <name type="scientific">Helicobacter mustelae (strain ATCC 43772 / CCUG 25715 / CIP 103759 / LMG 18044 / NCTC 12198 / R85-136P)</name>
    <name type="common">Campylobacter mustelae</name>
    <dbReference type="NCBI Taxonomy" id="679897"/>
    <lineage>
        <taxon>Bacteria</taxon>
        <taxon>Pseudomonadati</taxon>
        <taxon>Campylobacterota</taxon>
        <taxon>Epsilonproteobacteria</taxon>
        <taxon>Campylobacterales</taxon>
        <taxon>Helicobacteraceae</taxon>
        <taxon>Helicobacter</taxon>
    </lineage>
</organism>
<dbReference type="InterPro" id="IPR007454">
    <property type="entry name" value="UPF0250_YbeD-like"/>
</dbReference>
<gene>
    <name evidence="1" type="ordered locus">HMU13090</name>
</gene>